<comment type="caution">
    <text evidence="1">The sequence shown here is derived from an EMBL/GenBank/DDBJ whole genome shotgun (WGS) entry which is preliminary data.</text>
</comment>
<dbReference type="GO" id="GO:0017168">
    <property type="term" value="F:5-oxoprolinase (ATP-hydrolyzing) activity"/>
    <property type="evidence" value="ECO:0007669"/>
    <property type="project" value="UniProtKB-EC"/>
</dbReference>
<reference evidence="2" key="1">
    <citation type="journal article" date="2019" name="Int. J. Syst. Evol. Microbiol.">
        <title>The Global Catalogue of Microorganisms (GCM) 10K type strain sequencing project: providing services to taxonomists for standard genome sequencing and annotation.</title>
        <authorList>
            <consortium name="The Broad Institute Genomics Platform"/>
            <consortium name="The Broad Institute Genome Sequencing Center for Infectious Disease"/>
            <person name="Wu L."/>
            <person name="Ma J."/>
        </authorList>
    </citation>
    <scope>NUCLEOTIDE SEQUENCE [LARGE SCALE GENOMIC DNA]</scope>
    <source>
        <strain evidence="2">CCUG 55131</strain>
    </source>
</reference>
<organism evidence="1 2">
    <name type="scientific">Rhodobacter lacus</name>
    <dbReference type="NCBI Taxonomy" id="1641972"/>
    <lineage>
        <taxon>Bacteria</taxon>
        <taxon>Pseudomonadati</taxon>
        <taxon>Pseudomonadota</taxon>
        <taxon>Alphaproteobacteria</taxon>
        <taxon>Rhodobacterales</taxon>
        <taxon>Rhodobacter group</taxon>
        <taxon>Rhodobacter</taxon>
    </lineage>
</organism>
<dbReference type="InterPro" id="IPR011330">
    <property type="entry name" value="Glyco_hydro/deAcase_b/a-brl"/>
</dbReference>
<name>A0ABW5ABG6_9RHOB</name>
<dbReference type="Gene3D" id="3.20.20.370">
    <property type="entry name" value="Glycoside hydrolase/deacetylase"/>
    <property type="match status" value="1"/>
</dbReference>
<dbReference type="Pfam" id="PF03746">
    <property type="entry name" value="LamB_YcsF"/>
    <property type="match status" value="1"/>
</dbReference>
<sequence>MRVDLNADMGEGAGADAALCSVITSANICAGLHAGGALEMARVMRQAAAQGVGLGVHPGFEDRAHFGRNRIALGVTELTDLIAYQTGAAQAVAAANGLRLRHFKLHGALANMASEDGALARTCFEAAQHIAPDLRFVVLAATAQQAAAEAMGADWAGEIFADRAYNPDATLMDRKRPGAVLHDAQTAAPRVLAMLRAGAILAADGTRIPARIDTICLHGDSPEALAMARALRASLAAEGVVLAPL</sequence>
<protein>
    <submittedName>
        <fullName evidence="1">5-oxoprolinase subunit PxpA</fullName>
        <ecNumber evidence="1">3.5.2.9</ecNumber>
    </submittedName>
</protein>
<keyword evidence="2" id="KW-1185">Reference proteome</keyword>
<evidence type="ECO:0000313" key="2">
    <source>
        <dbReference type="Proteomes" id="UP001597413"/>
    </source>
</evidence>
<gene>
    <name evidence="1" type="primary">pxpA</name>
    <name evidence="1" type="ORF">ACFSM0_14455</name>
</gene>
<dbReference type="EMBL" id="JBHUIX010000013">
    <property type="protein sequence ID" value="MFD2175294.1"/>
    <property type="molecule type" value="Genomic_DNA"/>
</dbReference>
<dbReference type="InterPro" id="IPR005501">
    <property type="entry name" value="LamB/YcsF/PxpA-like"/>
</dbReference>
<dbReference type="RefSeq" id="WP_377391773.1">
    <property type="nucleotide sequence ID" value="NZ_JBHUIX010000013.1"/>
</dbReference>
<keyword evidence="1" id="KW-0378">Hydrolase</keyword>
<dbReference type="SUPFAM" id="SSF88713">
    <property type="entry name" value="Glycoside hydrolase/deacetylase"/>
    <property type="match status" value="1"/>
</dbReference>
<dbReference type="PANTHER" id="PTHR30292">
    <property type="entry name" value="UNCHARACTERIZED PROTEIN YBGL-RELATED"/>
    <property type="match status" value="1"/>
</dbReference>
<dbReference type="Proteomes" id="UP001597413">
    <property type="component" value="Unassembled WGS sequence"/>
</dbReference>
<proteinExistence type="predicted"/>
<dbReference type="EC" id="3.5.2.9" evidence="1"/>
<dbReference type="PANTHER" id="PTHR30292:SF0">
    <property type="entry name" value="5-OXOPROLINASE SUBUNIT A"/>
    <property type="match status" value="1"/>
</dbReference>
<evidence type="ECO:0000313" key="1">
    <source>
        <dbReference type="EMBL" id="MFD2175294.1"/>
    </source>
</evidence>
<accession>A0ABW5ABG6</accession>
<dbReference type="NCBIfam" id="NF003814">
    <property type="entry name" value="PRK05406.1-3"/>
    <property type="match status" value="1"/>
</dbReference>